<keyword evidence="2" id="KW-1185">Reference proteome</keyword>
<name>A0AAN9RSM2_PHACN</name>
<dbReference type="EMBL" id="JAYMYR010000001">
    <property type="protein sequence ID" value="KAK7382448.1"/>
    <property type="molecule type" value="Genomic_DNA"/>
</dbReference>
<accession>A0AAN9RSM2</accession>
<reference evidence="1 2" key="1">
    <citation type="submission" date="2024-01" db="EMBL/GenBank/DDBJ databases">
        <title>The genomes of 5 underutilized Papilionoideae crops provide insights into root nodulation and disease resistanc.</title>
        <authorList>
            <person name="Jiang F."/>
        </authorList>
    </citation>
    <scope>NUCLEOTIDE SEQUENCE [LARGE SCALE GENOMIC DNA]</scope>
    <source>
        <strain evidence="1">JINMINGXINNONG_FW02</strain>
        <tissue evidence="1">Leaves</tissue>
    </source>
</reference>
<gene>
    <name evidence="1" type="ORF">VNO80_01300</name>
</gene>
<dbReference type="Proteomes" id="UP001374584">
    <property type="component" value="Unassembled WGS sequence"/>
</dbReference>
<evidence type="ECO:0000313" key="1">
    <source>
        <dbReference type="EMBL" id="KAK7382448.1"/>
    </source>
</evidence>
<dbReference type="AlphaFoldDB" id="A0AAN9RSM2"/>
<sequence>MPPVEEEVLVKRIQELRDRICALEERRRALIQERETGVTAVRGPSTQKRGVVRYSSFSISVFSAYALYPLFSLKHCCRPSLPFYAVLSAVFHHAGAKAGEEKLRQFSVYFERSTRTCLALKRKCESKMK</sequence>
<proteinExistence type="predicted"/>
<evidence type="ECO:0000313" key="2">
    <source>
        <dbReference type="Proteomes" id="UP001374584"/>
    </source>
</evidence>
<comment type="caution">
    <text evidence="1">The sequence shown here is derived from an EMBL/GenBank/DDBJ whole genome shotgun (WGS) entry which is preliminary data.</text>
</comment>
<organism evidence="1 2">
    <name type="scientific">Phaseolus coccineus</name>
    <name type="common">Scarlet runner bean</name>
    <name type="synonym">Phaseolus multiflorus</name>
    <dbReference type="NCBI Taxonomy" id="3886"/>
    <lineage>
        <taxon>Eukaryota</taxon>
        <taxon>Viridiplantae</taxon>
        <taxon>Streptophyta</taxon>
        <taxon>Embryophyta</taxon>
        <taxon>Tracheophyta</taxon>
        <taxon>Spermatophyta</taxon>
        <taxon>Magnoliopsida</taxon>
        <taxon>eudicotyledons</taxon>
        <taxon>Gunneridae</taxon>
        <taxon>Pentapetalae</taxon>
        <taxon>rosids</taxon>
        <taxon>fabids</taxon>
        <taxon>Fabales</taxon>
        <taxon>Fabaceae</taxon>
        <taxon>Papilionoideae</taxon>
        <taxon>50 kb inversion clade</taxon>
        <taxon>NPAAA clade</taxon>
        <taxon>indigoferoid/millettioid clade</taxon>
        <taxon>Phaseoleae</taxon>
        <taxon>Phaseolus</taxon>
    </lineage>
</organism>
<protein>
    <submittedName>
        <fullName evidence="1">Uncharacterized protein</fullName>
    </submittedName>
</protein>